<evidence type="ECO:0000256" key="8">
    <source>
        <dbReference type="ARBA" id="ARBA00023136"/>
    </source>
</evidence>
<evidence type="ECO:0000256" key="11">
    <source>
        <dbReference type="SAM" id="MobiDB-lite"/>
    </source>
</evidence>
<dbReference type="PANTHER" id="PTHR31030">
    <property type="entry name" value="PLASMA MEMBRANE FUSION PROTEIN PRM1"/>
    <property type="match status" value="1"/>
</dbReference>
<comment type="caution">
    <text evidence="10">Lacks conserved residue(s) required for the propagation of feature annotation.</text>
</comment>
<dbReference type="OrthoDB" id="10248838at2759"/>
<gene>
    <name evidence="12" type="ORF">EST38_g2857</name>
</gene>
<dbReference type="Proteomes" id="UP000290288">
    <property type="component" value="Unassembled WGS sequence"/>
</dbReference>
<dbReference type="PANTHER" id="PTHR31030:SF1">
    <property type="entry name" value="PLASMA MEMBRANE FUSION PROTEIN PRM1"/>
    <property type="match status" value="1"/>
</dbReference>
<feature type="compositionally biased region" description="Polar residues" evidence="11">
    <location>
        <begin position="896"/>
        <end position="912"/>
    </location>
</feature>
<feature type="transmembrane region" description="Helical" evidence="10">
    <location>
        <begin position="608"/>
        <end position="633"/>
    </location>
</feature>
<keyword evidence="5 10" id="KW-0812">Transmembrane</keyword>
<dbReference type="EMBL" id="SDEE01000055">
    <property type="protein sequence ID" value="RXW22981.1"/>
    <property type="molecule type" value="Genomic_DNA"/>
</dbReference>
<dbReference type="STRING" id="2316362.A0A4Q2DTL7"/>
<organism evidence="12 13">
    <name type="scientific">Candolleomyces aberdarensis</name>
    <dbReference type="NCBI Taxonomy" id="2316362"/>
    <lineage>
        <taxon>Eukaryota</taxon>
        <taxon>Fungi</taxon>
        <taxon>Dikarya</taxon>
        <taxon>Basidiomycota</taxon>
        <taxon>Agaricomycotina</taxon>
        <taxon>Agaricomycetes</taxon>
        <taxon>Agaricomycetidae</taxon>
        <taxon>Agaricales</taxon>
        <taxon>Agaricineae</taxon>
        <taxon>Psathyrellaceae</taxon>
        <taxon>Candolleomyces</taxon>
    </lineage>
</organism>
<keyword evidence="7 10" id="KW-1133">Transmembrane helix</keyword>
<feature type="compositionally biased region" description="Pro residues" evidence="11">
    <location>
        <begin position="938"/>
        <end position="953"/>
    </location>
</feature>
<keyword evidence="13" id="KW-1185">Reference proteome</keyword>
<proteinExistence type="inferred from homology"/>
<accession>A0A4Q2DTL7</accession>
<feature type="transmembrane region" description="Helical" evidence="10">
    <location>
        <begin position="299"/>
        <end position="321"/>
    </location>
</feature>
<reference evidence="12 13" key="1">
    <citation type="submission" date="2019-01" db="EMBL/GenBank/DDBJ databases">
        <title>Draft genome sequence of Psathyrella aberdarensis IHI B618.</title>
        <authorList>
            <person name="Buettner E."/>
            <person name="Kellner H."/>
        </authorList>
    </citation>
    <scope>NUCLEOTIDE SEQUENCE [LARGE SCALE GENOMIC DNA]</scope>
    <source>
        <strain evidence="12 13">IHI B618</strain>
    </source>
</reference>
<feature type="region of interest" description="Disordered" evidence="11">
    <location>
        <begin position="751"/>
        <end position="914"/>
    </location>
</feature>
<feature type="transmembrane region" description="Helical" evidence="10">
    <location>
        <begin position="402"/>
        <end position="422"/>
    </location>
</feature>
<evidence type="ECO:0000256" key="3">
    <source>
        <dbReference type="ARBA" id="ARBA00010780"/>
    </source>
</evidence>
<feature type="compositionally biased region" description="Polar residues" evidence="11">
    <location>
        <begin position="831"/>
        <end position="840"/>
    </location>
</feature>
<dbReference type="InterPro" id="IPR026777">
    <property type="entry name" value="PRM1"/>
</dbReference>
<comment type="function">
    <text evidence="1 10">Involved in cell fusion during mating by stabilizing the plasma membrane fusion event.</text>
</comment>
<comment type="caution">
    <text evidence="12">The sequence shown here is derived from an EMBL/GenBank/DDBJ whole genome shotgun (WGS) entry which is preliminary data.</text>
</comment>
<protein>
    <recommendedName>
        <fullName evidence="10">Plasma membrane fusion protein PRM1</fullName>
    </recommendedName>
</protein>
<evidence type="ECO:0000256" key="4">
    <source>
        <dbReference type="ARBA" id="ARBA00022475"/>
    </source>
</evidence>
<comment type="subcellular location">
    <subcellularLocation>
        <location evidence="2 10">Cell membrane</location>
        <topology evidence="2 10">Multi-pass membrane protein</topology>
    </subcellularLocation>
</comment>
<feature type="compositionally biased region" description="Polar residues" evidence="11">
    <location>
        <begin position="967"/>
        <end position="987"/>
    </location>
</feature>
<evidence type="ECO:0000256" key="9">
    <source>
        <dbReference type="ARBA" id="ARBA00023180"/>
    </source>
</evidence>
<dbReference type="GO" id="GO:0005886">
    <property type="term" value="C:plasma membrane"/>
    <property type="evidence" value="ECO:0007669"/>
    <property type="project" value="UniProtKB-SubCell"/>
</dbReference>
<comment type="similarity">
    <text evidence="3 10">Belongs to the PRM1 family.</text>
</comment>
<feature type="transmembrane region" description="Helical" evidence="10">
    <location>
        <begin position="24"/>
        <end position="45"/>
    </location>
</feature>
<evidence type="ECO:0000256" key="6">
    <source>
        <dbReference type="ARBA" id="ARBA00022971"/>
    </source>
</evidence>
<dbReference type="GO" id="GO:0032220">
    <property type="term" value="P:plasma membrane fusion involved in cytogamy"/>
    <property type="evidence" value="ECO:0007669"/>
    <property type="project" value="TreeGrafter"/>
</dbReference>
<evidence type="ECO:0000256" key="1">
    <source>
        <dbReference type="ARBA" id="ARBA00002512"/>
    </source>
</evidence>
<evidence type="ECO:0000256" key="10">
    <source>
        <dbReference type="RuleBase" id="RU366035"/>
    </source>
</evidence>
<keyword evidence="4 10" id="KW-1003">Cell membrane</keyword>
<evidence type="ECO:0000256" key="5">
    <source>
        <dbReference type="ARBA" id="ARBA00022692"/>
    </source>
</evidence>
<feature type="region of interest" description="Disordered" evidence="11">
    <location>
        <begin position="652"/>
        <end position="676"/>
    </location>
</feature>
<evidence type="ECO:0000313" key="13">
    <source>
        <dbReference type="Proteomes" id="UP000290288"/>
    </source>
</evidence>
<name>A0A4Q2DTL7_9AGAR</name>
<feature type="compositionally biased region" description="Low complexity" evidence="11">
    <location>
        <begin position="842"/>
        <end position="859"/>
    </location>
</feature>
<keyword evidence="6 10" id="KW-0184">Conjugation</keyword>
<keyword evidence="8 10" id="KW-0472">Membrane</keyword>
<feature type="region of interest" description="Disordered" evidence="11">
    <location>
        <begin position="934"/>
        <end position="999"/>
    </location>
</feature>
<keyword evidence="9" id="KW-0325">Glycoprotein</keyword>
<dbReference type="GO" id="GO:0043332">
    <property type="term" value="C:mating projection tip"/>
    <property type="evidence" value="ECO:0007669"/>
    <property type="project" value="UniProtKB-UniRule"/>
</dbReference>
<sequence length="1058" mass="115773">MAFYAQQPPSYDAPHTTLTPYLQLSHLLSLTWLAYPIISLIFVAFRLSSSLDAAKDAIASAKDNLLASCRAAEEAATSAASMPRYMALATNQQFADAVNASLRGARQALTLSLTVMEAIINFIIDLYRSIFLCFLELVVRGGLAILIGAVNELNNVISTVTSGLRTSIQNDIAGANRAISGAFDVINRINPFNDIEAPQIPAPNLDGLANIQIPGSFQESLVRLNETIPTVSSIKEKLEEIINTPFELLKKDINDTFATIQFDGSALPVPEQSRVSFCSELDMSVVDDIGRDIIKAFKIGIVILIVLALVLIGLNCLLTWYKWRCMKSHLEYTRQAWNTDPTMVHTKGSISSAPQVTLSDHNLMMLHANSSHPLITRITNQISTRLRFTPTQHTNFQWFFNYIFHPPAAACLLIGFFGLLLVEIQLLALGPMVAKYQGQAAETSRDFSLLIANSINENMLNQSTIYAQQVNAEVDTIQNTINNGVFGWVNVTTTQLNTTINEFYDDVQNAVNTVFGGTILETPATEFIRCLIGSKVDAIENALTFLHDNLRVDMPRVNNTALLLNPDSVNEASAPIAAAALGGGAEDDQGLVGRLVNSYANILKQERVTFGIFLGLWGIVVLMGICVLLWHSYGRPLIERRRRRRYQMEQRGGLPDNLFRDGSVTPPSGRASRDEKWEGGMAVSDLPNFTPLPSPRRSVFKPFWASSRSNTPVPPQEPMEVMEVMEVKKNESLGHGSQEKVSRLKAIRMKMKPGAKSDPENGEQDNSSSGGGWLGKVKGVFAKKEEAEPDPEFWESYNQRPKLKIFVDTPSDRSYAPQEEENPNKPLPASRWSTSPTEASWKSLLSPKKTSSPKVTVTPALPEPTVNRSLPPPPGLRHKASVPSDIGSSFDDPFLRSTTPSPVPGLQSNNPYGASIIPSLYPIPLHSVYQGNPAPSALVPPPTRRVPPSPPKAPSHKRTSSVPVWRVTNSTPADQLSVSSGNTSSAGTPTTIVRPLPPTPPRELIPGHARHPSLAEVRASEVNPFITPFDDEHRVKITSGHKARKSMSANPFAGGVAF</sequence>
<evidence type="ECO:0000256" key="2">
    <source>
        <dbReference type="ARBA" id="ARBA00004651"/>
    </source>
</evidence>
<evidence type="ECO:0000256" key="7">
    <source>
        <dbReference type="ARBA" id="ARBA00022989"/>
    </source>
</evidence>
<dbReference type="AlphaFoldDB" id="A0A4Q2DTL7"/>
<evidence type="ECO:0000313" key="12">
    <source>
        <dbReference type="EMBL" id="RXW22981.1"/>
    </source>
</evidence>